<evidence type="ECO:0000256" key="2">
    <source>
        <dbReference type="ARBA" id="ARBA00012438"/>
    </source>
</evidence>
<evidence type="ECO:0000256" key="1">
    <source>
        <dbReference type="ARBA" id="ARBA00000085"/>
    </source>
</evidence>
<dbReference type="PANTHER" id="PTHR45453">
    <property type="entry name" value="PHOSPHATE REGULON SENSOR PROTEIN PHOR"/>
    <property type="match status" value="1"/>
</dbReference>
<keyword evidence="8" id="KW-0547">Nucleotide-binding</keyword>
<sequence>EDIVLHLQTSATKKKISLTLQGETVAIRGVRQVLYEMFYNLADNAVKYTEEQGRVRITVGKKQGHAFYQVEDTGIGIPKEEQKRIFERFYRVDKSHSRQTGGTGLGLSIVKHGAALHHAEIFVESEPLKGTKMELVF</sequence>
<feature type="domain" description="Histidine kinase" evidence="7">
    <location>
        <begin position="1"/>
        <end position="137"/>
    </location>
</feature>
<dbReference type="GO" id="GO:0000155">
    <property type="term" value="F:phosphorelay sensor kinase activity"/>
    <property type="evidence" value="ECO:0007669"/>
    <property type="project" value="TreeGrafter"/>
</dbReference>
<keyword evidence="8" id="KW-0067">ATP-binding</keyword>
<reference evidence="8" key="1">
    <citation type="journal article" date="2012" name="PLoS ONE">
        <title>Gene sets for utilization of primary and secondary nutrition supplies in the distal gut of endangered iberian lynx.</title>
        <authorList>
            <person name="Alcaide M."/>
            <person name="Messina E."/>
            <person name="Richter M."/>
            <person name="Bargiela R."/>
            <person name="Peplies J."/>
            <person name="Huws S.A."/>
            <person name="Newbold C.J."/>
            <person name="Golyshin P.N."/>
            <person name="Simon M.A."/>
            <person name="Lopez G."/>
            <person name="Yakimov M.M."/>
            <person name="Ferrer M."/>
        </authorList>
    </citation>
    <scope>NUCLEOTIDE SEQUENCE</scope>
</reference>
<dbReference type="InterPro" id="IPR003594">
    <property type="entry name" value="HATPase_dom"/>
</dbReference>
<evidence type="ECO:0000256" key="3">
    <source>
        <dbReference type="ARBA" id="ARBA00022553"/>
    </source>
</evidence>
<dbReference type="InterPro" id="IPR050351">
    <property type="entry name" value="BphY/WalK/GraS-like"/>
</dbReference>
<dbReference type="CDD" id="cd00075">
    <property type="entry name" value="HATPase"/>
    <property type="match status" value="1"/>
</dbReference>
<proteinExistence type="predicted"/>
<feature type="non-terminal residue" evidence="8">
    <location>
        <position position="1"/>
    </location>
</feature>
<dbReference type="InterPro" id="IPR005467">
    <property type="entry name" value="His_kinase_dom"/>
</dbReference>
<dbReference type="SMART" id="SM00387">
    <property type="entry name" value="HATPase_c"/>
    <property type="match status" value="1"/>
</dbReference>
<accession>J9GQI1</accession>
<evidence type="ECO:0000256" key="4">
    <source>
        <dbReference type="ARBA" id="ARBA00022679"/>
    </source>
</evidence>
<dbReference type="GO" id="GO:0004721">
    <property type="term" value="F:phosphoprotein phosphatase activity"/>
    <property type="evidence" value="ECO:0007669"/>
    <property type="project" value="TreeGrafter"/>
</dbReference>
<keyword evidence="5" id="KW-0418">Kinase</keyword>
<name>J9GQI1_9ZZZZ</name>
<keyword evidence="4" id="KW-0808">Transferase</keyword>
<evidence type="ECO:0000259" key="7">
    <source>
        <dbReference type="PROSITE" id="PS50109"/>
    </source>
</evidence>
<dbReference type="SUPFAM" id="SSF55874">
    <property type="entry name" value="ATPase domain of HSP90 chaperone/DNA topoisomerase II/histidine kinase"/>
    <property type="match status" value="1"/>
</dbReference>
<dbReference type="Gene3D" id="3.30.565.10">
    <property type="entry name" value="Histidine kinase-like ATPase, C-terminal domain"/>
    <property type="match status" value="1"/>
</dbReference>
<dbReference type="EMBL" id="AMCI01002589">
    <property type="protein sequence ID" value="EJX02320.1"/>
    <property type="molecule type" value="Genomic_DNA"/>
</dbReference>
<dbReference type="GO" id="GO:0005524">
    <property type="term" value="F:ATP binding"/>
    <property type="evidence" value="ECO:0007669"/>
    <property type="project" value="UniProtKB-KW"/>
</dbReference>
<dbReference type="AlphaFoldDB" id="J9GQI1"/>
<dbReference type="PRINTS" id="PR00344">
    <property type="entry name" value="BCTRLSENSOR"/>
</dbReference>
<keyword evidence="3" id="KW-0597">Phosphoprotein</keyword>
<dbReference type="PANTHER" id="PTHR45453:SF1">
    <property type="entry name" value="PHOSPHATE REGULON SENSOR PROTEIN PHOR"/>
    <property type="match status" value="1"/>
</dbReference>
<protein>
    <recommendedName>
        <fullName evidence="2">histidine kinase</fullName>
        <ecNumber evidence="2">2.7.13.3</ecNumber>
    </recommendedName>
</protein>
<dbReference type="Pfam" id="PF02518">
    <property type="entry name" value="HATPase_c"/>
    <property type="match status" value="1"/>
</dbReference>
<dbReference type="InterPro" id="IPR036890">
    <property type="entry name" value="HATPase_C_sf"/>
</dbReference>
<dbReference type="EC" id="2.7.13.3" evidence="2"/>
<comment type="catalytic activity">
    <reaction evidence="1">
        <text>ATP + protein L-histidine = ADP + protein N-phospho-L-histidine.</text>
        <dbReference type="EC" id="2.7.13.3"/>
    </reaction>
</comment>
<evidence type="ECO:0000256" key="6">
    <source>
        <dbReference type="ARBA" id="ARBA00023012"/>
    </source>
</evidence>
<dbReference type="InterPro" id="IPR004358">
    <property type="entry name" value="Sig_transdc_His_kin-like_C"/>
</dbReference>
<dbReference type="FunFam" id="3.30.565.10:FF:000006">
    <property type="entry name" value="Sensor histidine kinase WalK"/>
    <property type="match status" value="1"/>
</dbReference>
<organism evidence="8">
    <name type="scientific">gut metagenome</name>
    <dbReference type="NCBI Taxonomy" id="749906"/>
    <lineage>
        <taxon>unclassified sequences</taxon>
        <taxon>metagenomes</taxon>
        <taxon>organismal metagenomes</taxon>
    </lineage>
</organism>
<gene>
    <name evidence="8" type="ORF">EVA_09574</name>
</gene>
<comment type="caution">
    <text evidence="8">The sequence shown here is derived from an EMBL/GenBank/DDBJ whole genome shotgun (WGS) entry which is preliminary data.</text>
</comment>
<dbReference type="GO" id="GO:0016036">
    <property type="term" value="P:cellular response to phosphate starvation"/>
    <property type="evidence" value="ECO:0007669"/>
    <property type="project" value="TreeGrafter"/>
</dbReference>
<evidence type="ECO:0000313" key="8">
    <source>
        <dbReference type="EMBL" id="EJX02320.1"/>
    </source>
</evidence>
<keyword evidence="6" id="KW-0902">Two-component regulatory system</keyword>
<dbReference type="PROSITE" id="PS50109">
    <property type="entry name" value="HIS_KIN"/>
    <property type="match status" value="1"/>
</dbReference>
<dbReference type="GO" id="GO:0005886">
    <property type="term" value="C:plasma membrane"/>
    <property type="evidence" value="ECO:0007669"/>
    <property type="project" value="TreeGrafter"/>
</dbReference>
<evidence type="ECO:0000256" key="5">
    <source>
        <dbReference type="ARBA" id="ARBA00022777"/>
    </source>
</evidence>